<dbReference type="KEGG" id="bthg:MS2017_1939"/>
<evidence type="ECO:0000313" key="5">
    <source>
        <dbReference type="Proteomes" id="UP000182798"/>
    </source>
</evidence>
<comment type="similarity">
    <text evidence="1">Belongs to the phD/YefM antitoxin family.</text>
</comment>
<reference evidence="2 6" key="3">
    <citation type="submission" date="2017-11" db="EMBL/GenBank/DDBJ databases">
        <title>Genome sequence of the bacterial symbiont EPR9N from a vent mussel Bathymodiolus thermophilus.</title>
        <authorList>
            <person name="Won Y.-J."/>
        </authorList>
    </citation>
    <scope>NUCLEOTIDE SEQUENCE [LARGE SCALE GENOMIC DNA]</scope>
    <source>
        <strain evidence="2 6">EPR9N</strain>
    </source>
</reference>
<dbReference type="AlphaFoldDB" id="A0A1J5TVK7"/>
<accession>A0A1J5TVK7</accession>
<dbReference type="InterPro" id="IPR036165">
    <property type="entry name" value="YefM-like_sf"/>
</dbReference>
<dbReference type="EMBL" id="CAESAQ020000060">
    <property type="protein sequence ID" value="CAB5500438.1"/>
    <property type="molecule type" value="Genomic_DNA"/>
</dbReference>
<protein>
    <submittedName>
        <fullName evidence="4">Uncharacterized protein</fullName>
    </submittedName>
</protein>
<dbReference type="Proteomes" id="UP000643672">
    <property type="component" value="Unassembled WGS sequence"/>
</dbReference>
<dbReference type="RefSeq" id="WP_071564880.1">
    <property type="nucleotide sequence ID" value="NZ_CAESAQ020000060.1"/>
</dbReference>
<dbReference type="EMBL" id="CP024634">
    <property type="protein sequence ID" value="AYQ57602.1"/>
    <property type="molecule type" value="Genomic_DNA"/>
</dbReference>
<dbReference type="Gene3D" id="3.40.1620.10">
    <property type="entry name" value="YefM-like domain"/>
    <property type="match status" value="1"/>
</dbReference>
<proteinExistence type="inferred from homology"/>
<evidence type="ECO:0000313" key="3">
    <source>
        <dbReference type="EMBL" id="CAB5500438.1"/>
    </source>
</evidence>
<dbReference type="SUPFAM" id="SSF143120">
    <property type="entry name" value="YefM-like"/>
    <property type="match status" value="1"/>
</dbReference>
<gene>
    <name evidence="4" type="ORF">BGC33_02890</name>
    <name evidence="2" type="ORF">MS2017_1939</name>
    <name evidence="3" type="ORF">THERMOS_1209</name>
</gene>
<evidence type="ECO:0000313" key="6">
    <source>
        <dbReference type="Proteomes" id="UP000278334"/>
    </source>
</evidence>
<organism evidence="4 5">
    <name type="scientific">Bathymodiolus thermophilus thioautotrophic gill symbiont</name>
    <dbReference type="NCBI Taxonomy" id="2360"/>
    <lineage>
        <taxon>Bacteria</taxon>
        <taxon>Pseudomonadati</taxon>
        <taxon>Pseudomonadota</taxon>
        <taxon>Gammaproteobacteria</taxon>
        <taxon>sulfur-oxidizing symbionts</taxon>
    </lineage>
</organism>
<evidence type="ECO:0000313" key="7">
    <source>
        <dbReference type="Proteomes" id="UP000643672"/>
    </source>
</evidence>
<dbReference type="NCBIfam" id="TIGR01552">
    <property type="entry name" value="phd_fam"/>
    <property type="match status" value="1"/>
</dbReference>
<dbReference type="Proteomes" id="UP000278334">
    <property type="component" value="Chromosome"/>
</dbReference>
<dbReference type="EMBL" id="MIQH01000786">
    <property type="protein sequence ID" value="OIR24212.1"/>
    <property type="molecule type" value="Genomic_DNA"/>
</dbReference>
<name>A0A1J5TVK7_9GAMM</name>
<evidence type="ECO:0000313" key="4">
    <source>
        <dbReference type="EMBL" id="OIR24212.1"/>
    </source>
</evidence>
<reference evidence="5" key="1">
    <citation type="submission" date="2016-09" db="EMBL/GenBank/DDBJ databases">
        <title>Genome Sequence of Bathymodiolus thermophilus sulfur-oxidizing gill endosymbiont.</title>
        <authorList>
            <person name="Ponnudurai R."/>
            <person name="Kleiner M."/>
            <person name="Sayavedra L."/>
            <person name="Thuermer A."/>
            <person name="Felbeck H."/>
            <person name="Schlueter R."/>
            <person name="Schweder T."/>
            <person name="Markert S."/>
        </authorList>
    </citation>
    <scope>NUCLEOTIDE SEQUENCE [LARGE SCALE GENOMIC DNA]</scope>
    <source>
        <strain evidence="5">BAT/CrabSpa'14</strain>
    </source>
</reference>
<reference evidence="3 7" key="4">
    <citation type="submission" date="2020-05" db="EMBL/GenBank/DDBJ databases">
        <authorList>
            <person name="Petersen J."/>
            <person name="Sayavedra L."/>
        </authorList>
    </citation>
    <scope>NUCLEOTIDE SEQUENCE [LARGE SCALE GENOMIC DNA]</scope>
    <source>
        <strain evidence="3">B thermophilus SOXS</strain>
    </source>
</reference>
<evidence type="ECO:0000256" key="1">
    <source>
        <dbReference type="ARBA" id="ARBA00009981"/>
    </source>
</evidence>
<sequence length="81" mass="9422">MLNISSADAKNNFSDVLKQVQNGESFVIEYGRKQKKIAKIIPYQETEIQPIKIGLYKDNDAFDFKIHDDWEMTAEELLDLK</sequence>
<evidence type="ECO:0000313" key="2">
    <source>
        <dbReference type="EMBL" id="AYQ57602.1"/>
    </source>
</evidence>
<keyword evidence="7" id="KW-1185">Reference proteome</keyword>
<reference evidence="4" key="2">
    <citation type="journal article" date="2017" name="Stand. Genomic Sci.">
        <title>Genome sequence of the sulfur-oxidizing Bathymodiolus thermophilus gill endosymbiont.</title>
        <authorList>
            <person name="Ponnudurai R."/>
            <person name="Sayavedra L."/>
            <person name="Kleiner M."/>
            <person name="Heiden S.E."/>
            <person name="Thurmer A."/>
            <person name="Felbeck H."/>
            <person name="Schluter R."/>
            <person name="Sievert S.M."/>
            <person name="Daniel R."/>
            <person name="Schweder T."/>
            <person name="Markert S."/>
        </authorList>
    </citation>
    <scope>NUCLEOTIDE SEQUENCE</scope>
    <source>
        <strain evidence="4">BAT/CrabSpa'14</strain>
    </source>
</reference>
<dbReference type="Proteomes" id="UP000182798">
    <property type="component" value="Unassembled WGS sequence"/>
</dbReference>